<evidence type="ECO:0000259" key="5">
    <source>
        <dbReference type="Pfam" id="PF08303"/>
    </source>
</evidence>
<feature type="domain" description="T4 RNA ligase 1-like N-terminal" evidence="6">
    <location>
        <begin position="66"/>
        <end position="298"/>
    </location>
</feature>
<dbReference type="InterPro" id="IPR027417">
    <property type="entry name" value="P-loop_NTPase"/>
</dbReference>
<dbReference type="GO" id="GO:0003972">
    <property type="term" value="F:RNA ligase (ATP) activity"/>
    <property type="evidence" value="ECO:0007669"/>
    <property type="project" value="UniProtKB-UniRule"/>
</dbReference>
<dbReference type="SUPFAM" id="SSF52540">
    <property type="entry name" value="P-loop containing nucleoside triphosphate hydrolases"/>
    <property type="match status" value="1"/>
</dbReference>
<dbReference type="GO" id="GO:0005524">
    <property type="term" value="F:ATP binding"/>
    <property type="evidence" value="ECO:0007669"/>
    <property type="project" value="UniProtKB-UniRule"/>
</dbReference>
<dbReference type="GO" id="GO:0005634">
    <property type="term" value="C:nucleus"/>
    <property type="evidence" value="ECO:0007669"/>
    <property type="project" value="TreeGrafter"/>
</dbReference>
<feature type="compositionally biased region" description="Polar residues" evidence="3">
    <location>
        <begin position="603"/>
        <end position="619"/>
    </location>
</feature>
<dbReference type="InterPro" id="IPR015966">
    <property type="entry name" value="tRNA_lig_kin_fungi"/>
</dbReference>
<gene>
    <name evidence="7" type="ORF">KXV57_008782</name>
</gene>
<accession>A0A8H4HQU2</accession>
<evidence type="ECO:0000256" key="2">
    <source>
        <dbReference type="PIRSR" id="PIRSR019634-50"/>
    </source>
</evidence>
<dbReference type="Gene3D" id="3.40.50.300">
    <property type="entry name" value="P-loop containing nucleotide triphosphate hydrolases"/>
    <property type="match status" value="1"/>
</dbReference>
<dbReference type="InterPro" id="IPR019039">
    <property type="entry name" value="T4-Rnl1-like_N"/>
</dbReference>
<evidence type="ECO:0000313" key="8">
    <source>
        <dbReference type="Proteomes" id="UP000813423"/>
    </source>
</evidence>
<comment type="caution">
    <text evidence="7">The sequence shown here is derived from an EMBL/GenBank/DDBJ whole genome shotgun (WGS) entry which is preliminary data.</text>
</comment>
<dbReference type="PIRSF" id="PIRSF019634">
    <property type="entry name" value="tRNA_lig_yeast"/>
    <property type="match status" value="1"/>
</dbReference>
<protein>
    <recommendedName>
        <fullName evidence="1">tRNA ligase</fullName>
        <ecNumber evidence="1">6.5.1.3</ecNumber>
    </recommendedName>
</protein>
<dbReference type="PANTHER" id="PTHR32004">
    <property type="entry name" value="TRNA LIGASE"/>
    <property type="match status" value="1"/>
</dbReference>
<dbReference type="EC" id="6.5.1.3" evidence="1"/>
<feature type="active site" description="N6-AMP-lysine intermediate" evidence="2">
    <location>
        <position position="117"/>
    </location>
</feature>
<organism evidence="7 8">
    <name type="scientific">Aspergillus fumigatus</name>
    <name type="common">Neosartorya fumigata</name>
    <dbReference type="NCBI Taxonomy" id="746128"/>
    <lineage>
        <taxon>Eukaryota</taxon>
        <taxon>Fungi</taxon>
        <taxon>Dikarya</taxon>
        <taxon>Ascomycota</taxon>
        <taxon>Pezizomycotina</taxon>
        <taxon>Eurotiomycetes</taxon>
        <taxon>Eurotiomycetidae</taxon>
        <taxon>Eurotiales</taxon>
        <taxon>Aspergillaceae</taxon>
        <taxon>Aspergillus</taxon>
        <taxon>Aspergillus subgen. Fumigati</taxon>
    </lineage>
</organism>
<proteinExistence type="inferred from homology"/>
<dbReference type="AlphaFoldDB" id="A0A8H4HQU2"/>
<sequence>MVQQDPQEVAHLVGALEASSKKNRSEGKRTFTCKKSTFAVAGSDNISVDSWRFMDWDYKRSNLPTYARGLFTSKRKDGTPEIVVRGYDKFFNVDEVPTTKWQNIETNTRGPYELSVKENGCIIFISGLEDGSLLVCSKHSTGVRQDTNLSHAQAGEKWVERHVASTGKSVKDLARELRRLNLTAVGELCDDSFEEHVLAYDPAAAGIYLHGLNFNVPQFATLPSSEVHNFADTWGFKKAKYLVYDDIHSVKKFLDHCAETGTWDGRETEGFVIRCQLGEGGGPYRDWFFKYKFEEPYLMYRQWRECTKAIIAGKFPNIRKHQKITEEYLHYARRQLSQNPKLGDLYKQNHGIISMREGFLKERGLKGSDIIAMEAGKPDEVTRDVILAPIASLGCGKTTLALALTKLFGWGHVQNDNIPKQKNKPKRFAFEIANLLADKPVVIADRNNHQRREREQLMEDILPGIPGARFVALHYVHEPKDVLLPSIREVTRKRVLERGDNHQTIRAGTKNSDEIVGIMEGFLKRFEGINREREPDSGFDHVIDLDVAASSRENLETVVNALHSFYPDLLRRVPTSQELDDAVTWAMTEYHVQLDLSYSYGSSKPRQNLNKNKGQNDGASTAAHAQPQEPTPSPEALAQKIEYFCISIPTAEVTTLLHSLFPPSTPPEKARLYHHLVNSRRVQPTFHVTLIHRASKTERVDIWDRYANQYIAKMKEQSQAQAHTASPVLTPTLAPARVRLERLIWDDRIMAFVARIMPPGDREQPDWPCANPIPHVTVGTASAEVKPKESNDLLRRWLEVGSGGDTGIWEAEIPGVKVVQGSVGMVMSRGKLLK</sequence>
<evidence type="ECO:0000259" key="4">
    <source>
        <dbReference type="Pfam" id="PF08302"/>
    </source>
</evidence>
<evidence type="ECO:0000259" key="6">
    <source>
        <dbReference type="Pfam" id="PF09511"/>
    </source>
</evidence>
<name>A0A8H4HQU2_ASPFM</name>
<dbReference type="PANTHER" id="PTHR32004:SF1">
    <property type="entry name" value="TRNA LIGASE"/>
    <property type="match status" value="1"/>
</dbReference>
<keyword evidence="1" id="KW-0436">Ligase</keyword>
<dbReference type="EMBL" id="JAIBSC010000008">
    <property type="protein sequence ID" value="KAH1910363.1"/>
    <property type="molecule type" value="Genomic_DNA"/>
</dbReference>
<comment type="catalytic activity">
    <reaction evidence="1">
        <text>ATP + (ribonucleotide)n-3'-hydroxyl + 5'-phospho-(ribonucleotide)m = (ribonucleotide)n+m + AMP + diphosphate.</text>
        <dbReference type="EC" id="6.5.1.3"/>
    </reaction>
</comment>
<feature type="domain" description="tRNA ligase phosphodiesterase" evidence="4">
    <location>
        <begin position="550"/>
        <end position="827"/>
    </location>
</feature>
<reference evidence="7" key="1">
    <citation type="submission" date="2021-08" db="EMBL/GenBank/DDBJ databases">
        <title>Global Aspergillus fumigatus from environmental and clinical sources.</title>
        <authorList>
            <person name="Barber A."/>
            <person name="Sae-Ong T."/>
        </authorList>
    </citation>
    <scope>NUCLEOTIDE SEQUENCE</scope>
    <source>
        <strain evidence="7">NRZ-2016-071</strain>
    </source>
</reference>
<dbReference type="Pfam" id="PF08303">
    <property type="entry name" value="tRNA_lig_kinase"/>
    <property type="match status" value="1"/>
</dbReference>
<dbReference type="GO" id="GO:0008081">
    <property type="term" value="F:phosphoric diester hydrolase activity"/>
    <property type="evidence" value="ECO:0007669"/>
    <property type="project" value="InterPro"/>
</dbReference>
<dbReference type="Proteomes" id="UP000813423">
    <property type="component" value="Unassembled WGS sequence"/>
</dbReference>
<evidence type="ECO:0000256" key="3">
    <source>
        <dbReference type="SAM" id="MobiDB-lite"/>
    </source>
</evidence>
<evidence type="ECO:0000313" key="7">
    <source>
        <dbReference type="EMBL" id="KAH1910363.1"/>
    </source>
</evidence>
<feature type="domain" description="tRNA ligase kinase" evidence="5">
    <location>
        <begin position="386"/>
        <end position="547"/>
    </location>
</feature>
<dbReference type="GO" id="GO:0051730">
    <property type="term" value="F:GTP-dependent polyribonucleotide 5'-hydroxyl-kinase activity"/>
    <property type="evidence" value="ECO:0007669"/>
    <property type="project" value="InterPro"/>
</dbReference>
<feature type="region of interest" description="Disordered" evidence="3">
    <location>
        <begin position="603"/>
        <end position="634"/>
    </location>
</feature>
<dbReference type="OMA" id="FQDWDYK"/>
<dbReference type="GO" id="GO:0006388">
    <property type="term" value="P:tRNA splicing, via endonucleolytic cleavage and ligation"/>
    <property type="evidence" value="ECO:0007669"/>
    <property type="project" value="UniProtKB-UniRule"/>
</dbReference>
<comment type="similarity">
    <text evidence="1">Belongs to the TRL1 family.</text>
</comment>
<dbReference type="Pfam" id="PF09511">
    <property type="entry name" value="RNA_lig_T4_1"/>
    <property type="match status" value="1"/>
</dbReference>
<dbReference type="InterPro" id="IPR015965">
    <property type="entry name" value="tRNA_lig_PDEase"/>
</dbReference>
<dbReference type="FunFam" id="3.40.50.300:FF:001690">
    <property type="entry name" value="tRNA ligase"/>
    <property type="match status" value="1"/>
</dbReference>
<keyword evidence="1" id="KW-0819">tRNA processing</keyword>
<dbReference type="Pfam" id="PF08302">
    <property type="entry name" value="tRNA_lig_CPD"/>
    <property type="match status" value="1"/>
</dbReference>
<evidence type="ECO:0000256" key="1">
    <source>
        <dbReference type="PIRNR" id="PIRNR019634"/>
    </source>
</evidence>
<dbReference type="InterPro" id="IPR012387">
    <property type="entry name" value="Trl1_fun"/>
</dbReference>